<sequence length="113" mass="13794">MEEYKKIYPVSVILDCFGVKRSTFYRWKARGEKLEKRDEVVEKIEQLCMEHHFIYGYRTITRLLKKIHGLIVNCKKVYRIMKENSWLCRARPKKMPNIGQPYYVTENKLERDF</sequence>
<dbReference type="AlphaFoldDB" id="F9P6V9"/>
<gene>
    <name evidence="2" type="ORF">HMPREF1042_1606</name>
</gene>
<feature type="domain" description="HTH-like" evidence="1">
    <location>
        <begin position="37"/>
        <end position="94"/>
    </location>
</feature>
<dbReference type="Proteomes" id="UP000003287">
    <property type="component" value="Unassembled WGS sequence"/>
</dbReference>
<dbReference type="Pfam" id="PF13276">
    <property type="entry name" value="HTH_21"/>
    <property type="match status" value="1"/>
</dbReference>
<dbReference type="PANTHER" id="PTHR46889:SF4">
    <property type="entry name" value="TRANSPOSASE INSO FOR INSERTION SEQUENCE ELEMENT IS911B-RELATED"/>
    <property type="match status" value="1"/>
</dbReference>
<evidence type="ECO:0000313" key="3">
    <source>
        <dbReference type="Proteomes" id="UP000003287"/>
    </source>
</evidence>
<accession>F9P6V9</accession>
<dbReference type="InterPro" id="IPR050900">
    <property type="entry name" value="Transposase_IS3/IS150/IS904"/>
</dbReference>
<name>F9P6V9_STRCV</name>
<proteinExistence type="predicted"/>
<evidence type="ECO:0000313" key="2">
    <source>
        <dbReference type="EMBL" id="EGV08546.1"/>
    </source>
</evidence>
<evidence type="ECO:0000259" key="1">
    <source>
        <dbReference type="Pfam" id="PF13276"/>
    </source>
</evidence>
<dbReference type="eggNOG" id="COG2801">
    <property type="taxonomic scope" value="Bacteria"/>
</dbReference>
<dbReference type="EMBL" id="AFUP01000004">
    <property type="protein sequence ID" value="EGV08546.1"/>
    <property type="molecule type" value="Genomic_DNA"/>
</dbReference>
<dbReference type="PANTHER" id="PTHR46889">
    <property type="entry name" value="TRANSPOSASE INSF FOR INSERTION SEQUENCE IS3B-RELATED"/>
    <property type="match status" value="1"/>
</dbReference>
<protein>
    <recommendedName>
        <fullName evidence="1">HTH-like domain-containing protein</fullName>
    </recommendedName>
</protein>
<dbReference type="InterPro" id="IPR025948">
    <property type="entry name" value="HTH-like_dom"/>
</dbReference>
<reference evidence="2 3" key="1">
    <citation type="submission" date="2011-06" db="EMBL/GenBank/DDBJ databases">
        <authorList>
            <person name="Harkins D.M."/>
            <person name="Madupu R."/>
            <person name="Durkin A.S."/>
            <person name="Torralba M."/>
            <person name="Methe B."/>
            <person name="Sutton G.G."/>
            <person name="Nelson K.E."/>
        </authorList>
    </citation>
    <scope>NUCLEOTIDE SEQUENCE [LARGE SCALE GENOMIC DNA]</scope>
    <source>
        <strain evidence="2 3">SK1060</strain>
    </source>
</reference>
<organism evidence="2 3">
    <name type="scientific">Streptococcus constellatus subsp. pharyngis SK1060 = CCUG 46377</name>
    <dbReference type="NCBI Taxonomy" id="1035184"/>
    <lineage>
        <taxon>Bacteria</taxon>
        <taxon>Bacillati</taxon>
        <taxon>Bacillota</taxon>
        <taxon>Bacilli</taxon>
        <taxon>Lactobacillales</taxon>
        <taxon>Streptococcaceae</taxon>
        <taxon>Streptococcus</taxon>
        <taxon>Streptococcus anginosus group</taxon>
    </lineage>
</organism>